<dbReference type="AlphaFoldDB" id="A0A3B3YYG2"/>
<keyword evidence="5" id="KW-1003">Cell membrane</keyword>
<dbReference type="FunFam" id="3.30.310.10:FF:000004">
    <property type="entry name" value="AP-2 complex subunit alpha"/>
    <property type="match status" value="1"/>
</dbReference>
<evidence type="ECO:0000259" key="13">
    <source>
        <dbReference type="SMART" id="SM00809"/>
    </source>
</evidence>
<evidence type="ECO:0000256" key="2">
    <source>
        <dbReference type="ARBA" id="ARBA00004277"/>
    </source>
</evidence>
<dbReference type="InterPro" id="IPR011989">
    <property type="entry name" value="ARM-like"/>
</dbReference>
<reference evidence="14" key="1">
    <citation type="submission" date="2025-08" db="UniProtKB">
        <authorList>
            <consortium name="Ensembl"/>
        </authorList>
    </citation>
    <scope>IDENTIFICATION</scope>
</reference>
<dbReference type="Gene3D" id="1.25.10.10">
    <property type="entry name" value="Leucine-rich Repeat Variant"/>
    <property type="match status" value="1"/>
</dbReference>
<dbReference type="InterPro" id="IPR008152">
    <property type="entry name" value="Clathrin_a/b/g-adaptin_app_Ig"/>
</dbReference>
<dbReference type="GO" id="GO:0035615">
    <property type="term" value="F:clathrin adaptor activity"/>
    <property type="evidence" value="ECO:0007669"/>
    <property type="project" value="InterPro"/>
</dbReference>
<dbReference type="Ensembl" id="ENSPMET00000026443.1">
    <property type="protein sequence ID" value="ENSPMEP00000032496.1"/>
    <property type="gene ID" value="ENSPMEG00000020437.1"/>
</dbReference>
<dbReference type="FunFam" id="2.60.40.1230:FF:000003">
    <property type="entry name" value="AP-2 complex subunit alpha"/>
    <property type="match status" value="1"/>
</dbReference>
<evidence type="ECO:0000256" key="12">
    <source>
        <dbReference type="SAM" id="MobiDB-lite"/>
    </source>
</evidence>
<evidence type="ECO:0000256" key="6">
    <source>
        <dbReference type="ARBA" id="ARBA00022583"/>
    </source>
</evidence>
<dbReference type="InterPro" id="IPR009028">
    <property type="entry name" value="Coatomer/calthrin_app_sub_C"/>
</dbReference>
<evidence type="ECO:0000256" key="1">
    <source>
        <dbReference type="ARBA" id="ARBA00004236"/>
    </source>
</evidence>
<comment type="similarity">
    <text evidence="3 10">Belongs to the adaptor complexes large subunit family.</text>
</comment>
<keyword evidence="9 10" id="KW-0168">Coated pit</keyword>
<accession>A0A3B3YYG2</accession>
<dbReference type="GO" id="GO:0030122">
    <property type="term" value="C:AP-2 adaptor complex"/>
    <property type="evidence" value="ECO:0007669"/>
    <property type="project" value="InterPro"/>
</dbReference>
<name>A0A3B3YYG2_9TELE</name>
<dbReference type="InterPro" id="IPR002553">
    <property type="entry name" value="Clathrin/coatomer_adapt-like_N"/>
</dbReference>
<keyword evidence="6 10" id="KW-0254">Endocytosis</keyword>
<feature type="domain" description="Clathrin adaptor alpha/beta/gamma-adaptin appendage Ig-like subdomain" evidence="13">
    <location>
        <begin position="705"/>
        <end position="811"/>
    </location>
</feature>
<comment type="subcellular location">
    <subcellularLocation>
        <location evidence="1">Cell membrane</location>
    </subcellularLocation>
    <subcellularLocation>
        <location evidence="2">Membrane</location>
        <location evidence="2">Coated pit</location>
        <topology evidence="2">Peripheral membrane protein</topology>
        <orientation evidence="2">Cytoplasmic side</orientation>
    </subcellularLocation>
</comment>
<feature type="region of interest" description="Disordered" evidence="12">
    <location>
        <begin position="624"/>
        <end position="660"/>
    </location>
</feature>
<dbReference type="GO" id="GO:0072583">
    <property type="term" value="P:clathrin-dependent endocytosis"/>
    <property type="evidence" value="ECO:0007669"/>
    <property type="project" value="InterPro"/>
</dbReference>
<dbReference type="Gene3D" id="2.60.40.1230">
    <property type="match status" value="1"/>
</dbReference>
<dbReference type="SMART" id="SM00809">
    <property type="entry name" value="Alpha_adaptinC2"/>
    <property type="match status" value="1"/>
</dbReference>
<dbReference type="STRING" id="48701.ENSPMEP00000032496"/>
<comment type="subunit">
    <text evidence="10">Adaptor protein complex 2 (AP-2) is a heterotetramer composed of two large adaptins (alpha-type subunit AP2A1 or AP2A2 and beta-type subunit AP2B1), a medium adaptin (mu-type subunit AP2M1) and a small adaptin (sigma-type subunit AP2S1).</text>
</comment>
<dbReference type="InterPro" id="IPR050840">
    <property type="entry name" value="Adaptor_Complx_Large_Subunit"/>
</dbReference>
<sequence>MPAVSKGDGMRGLAVFISDIRNCKSKEAEIKRINKELANIRSKFKGDKALDGYSKKKYVCKLLFIFLLGHDIDFGHMEAVNLLSSNKYTEKQIGYLFISVLVNSNSELIRLINNAIKNDLSSRNPTFMCLALHCIANVGSREMAEAFASEIPRILVAGDTMDSVKQSAALCLLRLYKTSPDLVLMGEWTSRVVHLLNDQHMGVVTAAISLITCLSQKNPDEFKTCVSLAVSRLSRIVSSASTDLQDYTYYFVPAPWLSCKLLRLLQCYPPPEDGAVKGRLVECLETILNKAQEPPKSKKVQHSNAKNAILFEAISLIIHYDSEPNLLVRACNQLGQFLQHRETNLRYLALESMCTLASSEFSHEAVKTHIETVINALKTERDVSVRQRAADLLYAMCDRSNAKQIVAEMLSYLETADYSIREEMVLKVAILAEKYAVDYSWYVDTILNLIRIAGDYVSEEVWYRVIQIVINRDDVQGYAAKTVFEALQAPACHENMVKVGGYILGEFGNLIAGDPRSSPLVQFNLLHSKFHLCSVPTRALLLSAYIKFINLFPETKATIQEVLRCDSQIRNSDVELQQRAVEYLKLSSIASTDVLATVLEEMPPFPERESSILAKLKKKKGPGAVSVTELEDSKRESGELNGAGERGPDPSVMASTPSPSADLLGIRSAAPVSNAPASAGSLLVDVFSEAGPAASSGAVNDDGFLRFVCKNNGVLFENQLLQIGIKSEYRQNLGRMYLFYGNKTSVQFASFTTTVSCPGELHKPVEPLVEGGAQIQQVLNIECLTDFSDAPLLNIKFRYGGALQNLTLKLPVTINKFFQPTEMASQDFFQRWKQLSQPQQEAQKIFKANHSMDTEVIKAKLLGLGMALLDNVDPNPENYVCAGVIQTKSQQVGCLLRLEPNAQAQMYRLTLRCSKDSVSKRLCELLAQQF</sequence>
<dbReference type="Pfam" id="PF01602">
    <property type="entry name" value="Adaptin_N"/>
    <property type="match status" value="1"/>
</dbReference>
<keyword evidence="15" id="KW-1185">Reference proteome</keyword>
<protein>
    <recommendedName>
        <fullName evidence="10">AP-2 complex subunit alpha</fullName>
    </recommendedName>
</protein>
<feature type="binding site" evidence="11">
    <location>
        <position position="53"/>
    </location>
    <ligand>
        <name>a 1,2-diacyl-sn-glycero-3-phospho-(1D-myo-inositol-3,4,5-trisphosphate)</name>
        <dbReference type="ChEBI" id="CHEBI:57836"/>
    </ligand>
</feature>
<dbReference type="InterPro" id="IPR013041">
    <property type="entry name" value="Clathrin_app_Ig-like_sf"/>
</dbReference>
<evidence type="ECO:0000256" key="10">
    <source>
        <dbReference type="PIRNR" id="PIRNR037091"/>
    </source>
</evidence>
<dbReference type="GO" id="GO:0006886">
    <property type="term" value="P:intracellular protein transport"/>
    <property type="evidence" value="ECO:0007669"/>
    <property type="project" value="UniProtKB-UniRule"/>
</dbReference>
<dbReference type="Pfam" id="PF02883">
    <property type="entry name" value="Alpha_adaptinC2"/>
    <property type="match status" value="1"/>
</dbReference>
<keyword evidence="4 10" id="KW-0813">Transport</keyword>
<dbReference type="InterPro" id="IPR017104">
    <property type="entry name" value="AP2_complex_asu"/>
</dbReference>
<dbReference type="SUPFAM" id="SSF49348">
    <property type="entry name" value="Clathrin adaptor appendage domain"/>
    <property type="match status" value="1"/>
</dbReference>
<proteinExistence type="inferred from homology"/>
<dbReference type="PIRSF" id="PIRSF037091">
    <property type="entry name" value="AP2_complex_alpha"/>
    <property type="match status" value="1"/>
</dbReference>
<feature type="binding site" evidence="11">
    <location>
        <position position="43"/>
    </location>
    <ligand>
        <name>a 1,2-diacyl-sn-glycero-3-phospho-(1D-myo-inositol-3,4,5-trisphosphate)</name>
        <dbReference type="ChEBI" id="CHEBI:57836"/>
    </ligand>
</feature>
<dbReference type="InterPro" id="IPR003164">
    <property type="entry name" value="Clathrin_a-adaptin_app_sub_C"/>
</dbReference>
<reference evidence="14" key="2">
    <citation type="submission" date="2025-09" db="UniProtKB">
        <authorList>
            <consortium name="Ensembl"/>
        </authorList>
    </citation>
    <scope>IDENTIFICATION</scope>
</reference>
<dbReference type="Pfam" id="PF02296">
    <property type="entry name" value="Alpha_adaptin_C"/>
    <property type="match status" value="1"/>
</dbReference>
<evidence type="ECO:0000256" key="3">
    <source>
        <dbReference type="ARBA" id="ARBA00006613"/>
    </source>
</evidence>
<keyword evidence="7 10" id="KW-0653">Protein transport</keyword>
<dbReference type="InterPro" id="IPR016024">
    <property type="entry name" value="ARM-type_fold"/>
</dbReference>
<evidence type="ECO:0000313" key="14">
    <source>
        <dbReference type="Ensembl" id="ENSPMEP00000032496.1"/>
    </source>
</evidence>
<dbReference type="SUPFAM" id="SSF55711">
    <property type="entry name" value="Subdomain of clathrin and coatomer appendage domain"/>
    <property type="match status" value="1"/>
</dbReference>
<dbReference type="FunFam" id="1.25.10.10:FF:000020">
    <property type="entry name" value="AP-2 complex subunit alpha"/>
    <property type="match status" value="1"/>
</dbReference>
<evidence type="ECO:0000256" key="11">
    <source>
        <dbReference type="PIRSR" id="PIRSR037091-1"/>
    </source>
</evidence>
<dbReference type="Proteomes" id="UP000261480">
    <property type="component" value="Unplaced"/>
</dbReference>
<evidence type="ECO:0000256" key="7">
    <source>
        <dbReference type="ARBA" id="ARBA00022927"/>
    </source>
</evidence>
<organism evidence="14 15">
    <name type="scientific">Poecilia mexicana</name>
    <dbReference type="NCBI Taxonomy" id="48701"/>
    <lineage>
        <taxon>Eukaryota</taxon>
        <taxon>Metazoa</taxon>
        <taxon>Chordata</taxon>
        <taxon>Craniata</taxon>
        <taxon>Vertebrata</taxon>
        <taxon>Euteleostomi</taxon>
        <taxon>Actinopterygii</taxon>
        <taxon>Neopterygii</taxon>
        <taxon>Teleostei</taxon>
        <taxon>Neoteleostei</taxon>
        <taxon>Acanthomorphata</taxon>
        <taxon>Ovalentaria</taxon>
        <taxon>Atherinomorphae</taxon>
        <taxon>Cyprinodontiformes</taxon>
        <taxon>Poeciliidae</taxon>
        <taxon>Poeciliinae</taxon>
        <taxon>Poecilia</taxon>
    </lineage>
</organism>
<dbReference type="PANTHER" id="PTHR22780">
    <property type="entry name" value="ADAPTIN, ALPHA/GAMMA/EPSILON"/>
    <property type="match status" value="1"/>
</dbReference>
<evidence type="ECO:0000256" key="8">
    <source>
        <dbReference type="ARBA" id="ARBA00023136"/>
    </source>
</evidence>
<dbReference type="InterPro" id="IPR012295">
    <property type="entry name" value="TBP_dom_sf"/>
</dbReference>
<evidence type="ECO:0000256" key="9">
    <source>
        <dbReference type="ARBA" id="ARBA00023176"/>
    </source>
</evidence>
<feature type="binding site" evidence="11">
    <location>
        <begin position="57"/>
        <end position="61"/>
    </location>
    <ligand>
        <name>a 1,2-diacyl-sn-glycero-3-phospho-(1D-myo-inositol-3,4,5-trisphosphate)</name>
        <dbReference type="ChEBI" id="CHEBI:57836"/>
    </ligand>
</feature>
<keyword evidence="8 10" id="KW-0472">Membrane</keyword>
<dbReference type="Gene3D" id="3.30.310.10">
    <property type="entry name" value="TATA-Binding Protein"/>
    <property type="match status" value="1"/>
</dbReference>
<comment type="function">
    <text evidence="10">Component of the adaptor protein complex 2 (AP-2). Adaptor protein complexes function in protein transport via transport vesicles in different membrane traffic pathways. Adaptor protein complexes are vesicle coat components and appear to be involved in cargo selection and vesicle formation. AP-2 is involved in clathrin-dependent endocytosis in which cargo proteins are incorporated into vesicles surrounded by clathrin (clathrin-coated vesicles, CCVs) which are destined for fusion with the early endosome. The clathrin lattice serves as a mechanical scaffold but is itself unable to bind directly to membrane components. Clathrin-associated adaptor protein (AP) complexes which can bind directly to both the clathrin lattice and to the lipid and protein components of membranes are considered to be the major clathrin adaptors contributing the CCV formation. AP-2 also serves as a cargo receptor to selectively sort the membrane proteins involved in receptor-mediated endocytosis. AP-2 seems to play a role in the recycling of synaptic vesicle membranes from the presynaptic surface. AP-2 recognizes Y-X-X-[FILMV] (Y-X-X-Phi) and [ED]-X-X-X-L-[LI] endocytosis signal motifs within the cytosolic tails of transmembrane cargo molecules. AP-2 may also play a role in maintaining normal post-endocytic trafficking through the ARF6-regulated, non-clathrin pathway. The AP-2 alpha subunit binds polyphosphoinositide-containing lipids, positioning AP-2 on the membrane. The AP-2 alpha subunit acts via its C-terminal appendage domain as a scaffolding platform for endocytic accessory proteins. The AP-2 alpha and AP-2 sigma subunits are thought to contribute to the recognition of the [ED]-X-X-X-L-[LI] motif.</text>
</comment>
<evidence type="ECO:0000313" key="15">
    <source>
        <dbReference type="Proteomes" id="UP000261480"/>
    </source>
</evidence>
<dbReference type="SUPFAM" id="SSF48371">
    <property type="entry name" value="ARM repeat"/>
    <property type="match status" value="1"/>
</dbReference>
<evidence type="ECO:0000256" key="4">
    <source>
        <dbReference type="ARBA" id="ARBA00022448"/>
    </source>
</evidence>
<evidence type="ECO:0000256" key="5">
    <source>
        <dbReference type="ARBA" id="ARBA00022475"/>
    </source>
</evidence>
<feature type="binding site" evidence="11">
    <location>
        <begin position="11"/>
        <end position="12"/>
    </location>
    <ligand>
        <name>a 1,2-diacyl-sn-glycero-3-phospho-(1D-myo-inositol-3,4,5-trisphosphate)</name>
        <dbReference type="ChEBI" id="CHEBI:57836"/>
    </ligand>
</feature>